<feature type="transmembrane region" description="Helical" evidence="9">
    <location>
        <begin position="533"/>
        <end position="552"/>
    </location>
</feature>
<dbReference type="InterPro" id="IPR017871">
    <property type="entry name" value="ABC_transporter-like_CS"/>
</dbReference>
<evidence type="ECO:0000256" key="2">
    <source>
        <dbReference type="ARBA" id="ARBA00022448"/>
    </source>
</evidence>
<dbReference type="Proteomes" id="UP001472866">
    <property type="component" value="Chromosome 14"/>
</dbReference>
<keyword evidence="2" id="KW-0813">Transport</keyword>
<dbReference type="AlphaFoldDB" id="A0AAX4PI24"/>
<gene>
    <name evidence="11" type="ORF">HKI87_14g76300</name>
</gene>
<dbReference type="Gene3D" id="3.40.50.300">
    <property type="entry name" value="P-loop containing nucleotide triphosphate hydrolases"/>
    <property type="match status" value="1"/>
</dbReference>
<keyword evidence="7 9" id="KW-0472">Membrane</keyword>
<feature type="transmembrane region" description="Helical" evidence="9">
    <location>
        <begin position="505"/>
        <end position="527"/>
    </location>
</feature>
<keyword evidence="4" id="KW-0547">Nucleotide-binding</keyword>
<dbReference type="GO" id="GO:0140359">
    <property type="term" value="F:ABC-type transporter activity"/>
    <property type="evidence" value="ECO:0007669"/>
    <property type="project" value="InterPro"/>
</dbReference>
<keyword evidence="6 9" id="KW-1133">Transmembrane helix</keyword>
<evidence type="ECO:0000256" key="3">
    <source>
        <dbReference type="ARBA" id="ARBA00022692"/>
    </source>
</evidence>
<evidence type="ECO:0000313" key="12">
    <source>
        <dbReference type="Proteomes" id="UP001472866"/>
    </source>
</evidence>
<dbReference type="EMBL" id="CP151514">
    <property type="protein sequence ID" value="WZN66067.1"/>
    <property type="molecule type" value="Genomic_DNA"/>
</dbReference>
<dbReference type="PANTHER" id="PTHR48041">
    <property type="entry name" value="ABC TRANSPORTER G FAMILY MEMBER 28"/>
    <property type="match status" value="1"/>
</dbReference>
<dbReference type="Pfam" id="PF01061">
    <property type="entry name" value="ABC2_membrane"/>
    <property type="match status" value="1"/>
</dbReference>
<dbReference type="Pfam" id="PF19055">
    <property type="entry name" value="ABC2_membrane_7"/>
    <property type="match status" value="1"/>
</dbReference>
<name>A0AAX4PI24_9CHLO</name>
<keyword evidence="5" id="KW-0067">ATP-binding</keyword>
<dbReference type="InterPro" id="IPR003593">
    <property type="entry name" value="AAA+_ATPase"/>
</dbReference>
<dbReference type="InterPro" id="IPR050352">
    <property type="entry name" value="ABCG_transporters"/>
</dbReference>
<dbReference type="GO" id="GO:0005524">
    <property type="term" value="F:ATP binding"/>
    <property type="evidence" value="ECO:0007669"/>
    <property type="project" value="UniProtKB-KW"/>
</dbReference>
<dbReference type="SUPFAM" id="SSF52540">
    <property type="entry name" value="P-loop containing nucleoside triphosphate hydrolases"/>
    <property type="match status" value="1"/>
</dbReference>
<organism evidence="11 12">
    <name type="scientific">Chloropicon roscoffensis</name>
    <dbReference type="NCBI Taxonomy" id="1461544"/>
    <lineage>
        <taxon>Eukaryota</taxon>
        <taxon>Viridiplantae</taxon>
        <taxon>Chlorophyta</taxon>
        <taxon>Chloropicophyceae</taxon>
        <taxon>Chloropicales</taxon>
        <taxon>Chloropicaceae</taxon>
        <taxon>Chloropicon</taxon>
    </lineage>
</organism>
<evidence type="ECO:0000313" key="11">
    <source>
        <dbReference type="EMBL" id="WZN66067.1"/>
    </source>
</evidence>
<reference evidence="11 12" key="1">
    <citation type="submission" date="2024-03" db="EMBL/GenBank/DDBJ databases">
        <title>Complete genome sequence of the green alga Chloropicon roscoffensis RCC1871.</title>
        <authorList>
            <person name="Lemieux C."/>
            <person name="Pombert J.-F."/>
            <person name="Otis C."/>
            <person name="Turmel M."/>
        </authorList>
    </citation>
    <scope>NUCLEOTIDE SEQUENCE [LARGE SCALE GENOMIC DNA]</scope>
    <source>
        <strain evidence="11 12">RCC1871</strain>
    </source>
</reference>
<feature type="transmembrane region" description="Helical" evidence="9">
    <location>
        <begin position="475"/>
        <end position="493"/>
    </location>
</feature>
<evidence type="ECO:0000256" key="5">
    <source>
        <dbReference type="ARBA" id="ARBA00022840"/>
    </source>
</evidence>
<evidence type="ECO:0000256" key="9">
    <source>
        <dbReference type="SAM" id="Phobius"/>
    </source>
</evidence>
<proteinExistence type="predicted"/>
<dbReference type="PROSITE" id="PS00211">
    <property type="entry name" value="ABC_TRANSPORTER_1"/>
    <property type="match status" value="1"/>
</dbReference>
<evidence type="ECO:0000256" key="8">
    <source>
        <dbReference type="SAM" id="MobiDB-lite"/>
    </source>
</evidence>
<evidence type="ECO:0000256" key="6">
    <source>
        <dbReference type="ARBA" id="ARBA00022989"/>
    </source>
</evidence>
<keyword evidence="12" id="KW-1185">Reference proteome</keyword>
<evidence type="ECO:0000259" key="10">
    <source>
        <dbReference type="PROSITE" id="PS50893"/>
    </source>
</evidence>
<dbReference type="InterPro" id="IPR013525">
    <property type="entry name" value="ABC2_TM"/>
</dbReference>
<dbReference type="InterPro" id="IPR043926">
    <property type="entry name" value="ABCG_dom"/>
</dbReference>
<protein>
    <submittedName>
        <fullName evidence="11">ABC transporter</fullName>
    </submittedName>
</protein>
<evidence type="ECO:0000256" key="4">
    <source>
        <dbReference type="ARBA" id="ARBA00022741"/>
    </source>
</evidence>
<dbReference type="InterPro" id="IPR003439">
    <property type="entry name" value="ABC_transporter-like_ATP-bd"/>
</dbReference>
<dbReference type="Pfam" id="PF00005">
    <property type="entry name" value="ABC_tran"/>
    <property type="match status" value="1"/>
</dbReference>
<feature type="region of interest" description="Disordered" evidence="8">
    <location>
        <begin position="40"/>
        <end position="68"/>
    </location>
</feature>
<accession>A0AAX4PI24</accession>
<dbReference type="InterPro" id="IPR027417">
    <property type="entry name" value="P-loop_NTPase"/>
</dbReference>
<evidence type="ECO:0000256" key="1">
    <source>
        <dbReference type="ARBA" id="ARBA00004141"/>
    </source>
</evidence>
<comment type="subcellular location">
    <subcellularLocation>
        <location evidence="1">Membrane</location>
        <topology evidence="1">Multi-pass membrane protein</topology>
    </subcellularLocation>
</comment>
<evidence type="ECO:0000256" key="7">
    <source>
        <dbReference type="ARBA" id="ARBA00023136"/>
    </source>
</evidence>
<dbReference type="PANTHER" id="PTHR48041:SF41">
    <property type="entry name" value="ABC TRANSPORTER G FAMILY"/>
    <property type="match status" value="1"/>
</dbReference>
<feature type="domain" description="ABC transporter" evidence="10">
    <location>
        <begin position="68"/>
        <end position="306"/>
    </location>
</feature>
<dbReference type="SMART" id="SM00382">
    <property type="entry name" value="AAA"/>
    <property type="match status" value="1"/>
</dbReference>
<sequence length="652" mass="70098">MGFLAQILASAALAALPATTPVALGLTVAGVGTTFVRGRLDRRRKRRGAAESENGGNDDASPPTSPSVQWANLCCDLEDKGKGRKLLSNAVGVARPGRLTAVMGPSGSGKTTLLAALAGRMPKSKKIKLRGVVSRGSSGVAYVPQDDIFFGMMTVRETLLQAAQFKLGEEASEEEKERRVQDVLKSLSLTGCADTIVGDRKTRGISGGEKKRLSIGLELLVDSNAPIFCDEPTTGLDSFQAEKVMRVLASLARAGRTIICTIHQPKGSIFALFDDVVLLTGGRTVWSGPIEYARKHFETAGLVCPEGTNLPEFFLDIISVDEEDESSGGRVDDLVACFEGAATSLAGEVARDAGGKGQSAASCETRGGWWRTFRLLYVRSLRQVIRDKATNVLRLTTNLNSALVFGSIYWRMGLQQSRIQDRLGLLQVVAINTAMASVTKTLTAFTREKMVVDRERTKGDYNVGQYLLAKVAAELPVSAVFPVIFGCAVYPMCGLHRKVGKFAKFLSLLSLESFVSSGIGMSVGSLVSSPEAANALGPAVMVIFIVFGGYYCRAENVPVVFRWIPRVSLIGHAFEGLAKNEFEGLEFEARAGTADVKTGEAALERIGFSDSTVGGSAVRLGRILLFNWIFTYNTLSKNKPKFQEVEVQQPPL</sequence>
<dbReference type="GO" id="GO:0016887">
    <property type="term" value="F:ATP hydrolysis activity"/>
    <property type="evidence" value="ECO:0007669"/>
    <property type="project" value="InterPro"/>
</dbReference>
<dbReference type="GO" id="GO:0016020">
    <property type="term" value="C:membrane"/>
    <property type="evidence" value="ECO:0007669"/>
    <property type="project" value="UniProtKB-SubCell"/>
</dbReference>
<keyword evidence="3 9" id="KW-0812">Transmembrane</keyword>
<dbReference type="PROSITE" id="PS50893">
    <property type="entry name" value="ABC_TRANSPORTER_2"/>
    <property type="match status" value="1"/>
</dbReference>